<comment type="caution">
    <text evidence="2">The sequence shown here is derived from an EMBL/GenBank/DDBJ whole genome shotgun (WGS) entry which is preliminary data.</text>
</comment>
<evidence type="ECO:0000313" key="2">
    <source>
        <dbReference type="EMBL" id="PJE37307.1"/>
    </source>
</evidence>
<proteinExistence type="predicted"/>
<gene>
    <name evidence="2" type="ORF">CVM52_07490</name>
</gene>
<dbReference type="EMBL" id="PGTB01000017">
    <property type="protein sequence ID" value="PJE37307.1"/>
    <property type="molecule type" value="Genomic_DNA"/>
</dbReference>
<feature type="region of interest" description="Disordered" evidence="1">
    <location>
        <begin position="101"/>
        <end position="121"/>
    </location>
</feature>
<evidence type="ECO:0000313" key="3">
    <source>
        <dbReference type="Proteomes" id="UP000231553"/>
    </source>
</evidence>
<sequence length="121" mass="13750">MTVADEQAAELLEQLDRLLLRERTALLHGDLDEIGAMTAQKQALVQRLGQQRDQIPHDLGARREKLLRNQALLANAMQGIRAVESRLAALRRLRAGLETYDRDGRRSHVPAQRSPRVEKRV</sequence>
<accession>A0A2M8J3F2</accession>
<dbReference type="Proteomes" id="UP000231553">
    <property type="component" value="Unassembled WGS sequence"/>
</dbReference>
<reference evidence="2 3" key="1">
    <citation type="journal article" date="2018" name="Int. J. Syst. Evol. Microbiol.">
        <title>Pseudooceanicola lipolyticus sp. nov., a marine alphaproteobacterium, reclassification of Oceanicola flagellatus as Pseudooceanicola flagellatus comb. nov. and emended description of the genus Pseudooceanicola.</title>
        <authorList>
            <person name="Huang M.-M."/>
            <person name="Guo L.-L."/>
            <person name="Wu Y.-H."/>
            <person name="Lai Q.-L."/>
            <person name="Shao Z.-Z."/>
            <person name="Wang C.-S."/>
            <person name="Wu M."/>
            <person name="Xu X.-W."/>
        </authorList>
    </citation>
    <scope>NUCLEOTIDE SEQUENCE [LARGE SCALE GENOMIC DNA]</scope>
    <source>
        <strain evidence="2 3">157</strain>
    </source>
</reference>
<dbReference type="InterPro" id="IPR036679">
    <property type="entry name" value="FlgN-like_sf"/>
</dbReference>
<evidence type="ECO:0000256" key="1">
    <source>
        <dbReference type="SAM" id="MobiDB-lite"/>
    </source>
</evidence>
<evidence type="ECO:0008006" key="4">
    <source>
        <dbReference type="Google" id="ProtNLM"/>
    </source>
</evidence>
<dbReference type="Gene3D" id="1.20.58.300">
    <property type="entry name" value="FlgN-like"/>
    <property type="match status" value="1"/>
</dbReference>
<dbReference type="SUPFAM" id="SSF140566">
    <property type="entry name" value="FlgN-like"/>
    <property type="match status" value="1"/>
</dbReference>
<dbReference type="GO" id="GO:0044780">
    <property type="term" value="P:bacterial-type flagellum assembly"/>
    <property type="evidence" value="ECO:0007669"/>
    <property type="project" value="InterPro"/>
</dbReference>
<dbReference type="AlphaFoldDB" id="A0A2M8J3F2"/>
<name>A0A2M8J3F2_9RHOB</name>
<keyword evidence="3" id="KW-1185">Reference proteome</keyword>
<protein>
    <recommendedName>
        <fullName evidence="4">Flagellar biosynthesis protein FlgN</fullName>
    </recommendedName>
</protein>
<organism evidence="2 3">
    <name type="scientific">Pseudooceanicola lipolyticus</name>
    <dbReference type="NCBI Taxonomy" id="2029104"/>
    <lineage>
        <taxon>Bacteria</taxon>
        <taxon>Pseudomonadati</taxon>
        <taxon>Pseudomonadota</taxon>
        <taxon>Alphaproteobacteria</taxon>
        <taxon>Rhodobacterales</taxon>
        <taxon>Paracoccaceae</taxon>
        <taxon>Pseudooceanicola</taxon>
    </lineage>
</organism>